<name>A0AC60NUN5_IXOPE</name>
<keyword evidence="2" id="KW-1185">Reference proteome</keyword>
<gene>
    <name evidence="1" type="ORF">HPB47_012038</name>
</gene>
<dbReference type="EMBL" id="JABSTQ010011483">
    <property type="protein sequence ID" value="KAG0410834.1"/>
    <property type="molecule type" value="Genomic_DNA"/>
</dbReference>
<reference evidence="1 2" key="1">
    <citation type="journal article" date="2020" name="Cell">
        <title>Large-Scale Comparative Analyses of Tick Genomes Elucidate Their Genetic Diversity and Vector Capacities.</title>
        <authorList>
            <consortium name="Tick Genome and Microbiome Consortium (TIGMIC)"/>
            <person name="Jia N."/>
            <person name="Wang J."/>
            <person name="Shi W."/>
            <person name="Du L."/>
            <person name="Sun Y."/>
            <person name="Zhan W."/>
            <person name="Jiang J.F."/>
            <person name="Wang Q."/>
            <person name="Zhang B."/>
            <person name="Ji P."/>
            <person name="Bell-Sakyi L."/>
            <person name="Cui X.M."/>
            <person name="Yuan T.T."/>
            <person name="Jiang B.G."/>
            <person name="Yang W.F."/>
            <person name="Lam T.T."/>
            <person name="Chang Q.C."/>
            <person name="Ding S.J."/>
            <person name="Wang X.J."/>
            <person name="Zhu J.G."/>
            <person name="Ruan X.D."/>
            <person name="Zhao L."/>
            <person name="Wei J.T."/>
            <person name="Ye R.Z."/>
            <person name="Que T.C."/>
            <person name="Du C.H."/>
            <person name="Zhou Y.H."/>
            <person name="Cheng J.X."/>
            <person name="Dai P.F."/>
            <person name="Guo W.B."/>
            <person name="Han X.H."/>
            <person name="Huang E.J."/>
            <person name="Li L.F."/>
            <person name="Wei W."/>
            <person name="Gao Y.C."/>
            <person name="Liu J.Z."/>
            <person name="Shao H.Z."/>
            <person name="Wang X."/>
            <person name="Wang C.C."/>
            <person name="Yang T.C."/>
            <person name="Huo Q.B."/>
            <person name="Li W."/>
            <person name="Chen H.Y."/>
            <person name="Chen S.E."/>
            <person name="Zhou L.G."/>
            <person name="Ni X.B."/>
            <person name="Tian J.H."/>
            <person name="Sheng Y."/>
            <person name="Liu T."/>
            <person name="Pan Y.S."/>
            <person name="Xia L.Y."/>
            <person name="Li J."/>
            <person name="Zhao F."/>
            <person name="Cao W.C."/>
        </authorList>
    </citation>
    <scope>NUCLEOTIDE SEQUENCE [LARGE SCALE GENOMIC DNA]</scope>
    <source>
        <strain evidence="1">Iper-2018</strain>
    </source>
</reference>
<sequence>MAKMCAFEVAINGSSPFCNLFRKEDLQLLEYASDLDDYYKDGYGQERNSAQACGVIREFVSRIRRRHGLRASLYFSHAEALKKLMTRLGIHKDHEPLTADVYCDVREKREWRSSYYSPFTANLGRHPYKVVTFLNEKVVRIDGCPHDFCPLTDFLNTTAVVRSRRCDHKKICDPDWDPSSYFDSDAE</sequence>
<accession>A0AC60NUN5</accession>
<proteinExistence type="predicted"/>
<dbReference type="Proteomes" id="UP000805193">
    <property type="component" value="Unassembled WGS sequence"/>
</dbReference>
<comment type="caution">
    <text evidence="1">The sequence shown here is derived from an EMBL/GenBank/DDBJ whole genome shotgun (WGS) entry which is preliminary data.</text>
</comment>
<organism evidence="1 2">
    <name type="scientific">Ixodes persulcatus</name>
    <name type="common">Taiga tick</name>
    <dbReference type="NCBI Taxonomy" id="34615"/>
    <lineage>
        <taxon>Eukaryota</taxon>
        <taxon>Metazoa</taxon>
        <taxon>Ecdysozoa</taxon>
        <taxon>Arthropoda</taxon>
        <taxon>Chelicerata</taxon>
        <taxon>Arachnida</taxon>
        <taxon>Acari</taxon>
        <taxon>Parasitiformes</taxon>
        <taxon>Ixodida</taxon>
        <taxon>Ixodoidea</taxon>
        <taxon>Ixodidae</taxon>
        <taxon>Ixodinae</taxon>
        <taxon>Ixodes</taxon>
    </lineage>
</organism>
<protein>
    <submittedName>
        <fullName evidence="1">Uncharacterized protein</fullName>
    </submittedName>
</protein>
<evidence type="ECO:0000313" key="1">
    <source>
        <dbReference type="EMBL" id="KAG0410834.1"/>
    </source>
</evidence>
<evidence type="ECO:0000313" key="2">
    <source>
        <dbReference type="Proteomes" id="UP000805193"/>
    </source>
</evidence>